<dbReference type="AlphaFoldDB" id="I7MGQ9"/>
<gene>
    <name evidence="1" type="ORF">TTHERM_00471870</name>
</gene>
<keyword evidence="2" id="KW-1185">Reference proteome</keyword>
<dbReference type="EMBL" id="GG662622">
    <property type="protein sequence ID" value="EAR85408.2"/>
    <property type="molecule type" value="Genomic_DNA"/>
</dbReference>
<reference evidence="2" key="1">
    <citation type="journal article" date="2006" name="PLoS Biol.">
        <title>Macronuclear genome sequence of the ciliate Tetrahymena thermophila, a model eukaryote.</title>
        <authorList>
            <person name="Eisen J.A."/>
            <person name="Coyne R.S."/>
            <person name="Wu M."/>
            <person name="Wu D."/>
            <person name="Thiagarajan M."/>
            <person name="Wortman J.R."/>
            <person name="Badger J.H."/>
            <person name="Ren Q."/>
            <person name="Amedeo P."/>
            <person name="Jones K.M."/>
            <person name="Tallon L.J."/>
            <person name="Delcher A.L."/>
            <person name="Salzberg S.L."/>
            <person name="Silva J.C."/>
            <person name="Haas B.J."/>
            <person name="Majoros W.H."/>
            <person name="Farzad M."/>
            <person name="Carlton J.M."/>
            <person name="Smith R.K. Jr."/>
            <person name="Garg J."/>
            <person name="Pearlman R.E."/>
            <person name="Karrer K.M."/>
            <person name="Sun L."/>
            <person name="Manning G."/>
            <person name="Elde N.C."/>
            <person name="Turkewitz A.P."/>
            <person name="Asai D.J."/>
            <person name="Wilkes D.E."/>
            <person name="Wang Y."/>
            <person name="Cai H."/>
            <person name="Collins K."/>
            <person name="Stewart B.A."/>
            <person name="Lee S.R."/>
            <person name="Wilamowska K."/>
            <person name="Weinberg Z."/>
            <person name="Ruzzo W.L."/>
            <person name="Wloga D."/>
            <person name="Gaertig J."/>
            <person name="Frankel J."/>
            <person name="Tsao C.-C."/>
            <person name="Gorovsky M.A."/>
            <person name="Keeling P.J."/>
            <person name="Waller R.F."/>
            <person name="Patron N.J."/>
            <person name="Cherry J.M."/>
            <person name="Stover N.A."/>
            <person name="Krieger C.J."/>
            <person name="del Toro C."/>
            <person name="Ryder H.F."/>
            <person name="Williamson S.C."/>
            <person name="Barbeau R.A."/>
            <person name="Hamilton E.P."/>
            <person name="Orias E."/>
        </authorList>
    </citation>
    <scope>NUCLEOTIDE SEQUENCE [LARGE SCALE GENOMIC DNA]</scope>
    <source>
        <strain evidence="2">SB210</strain>
    </source>
</reference>
<organism evidence="1 2">
    <name type="scientific">Tetrahymena thermophila (strain SB210)</name>
    <dbReference type="NCBI Taxonomy" id="312017"/>
    <lineage>
        <taxon>Eukaryota</taxon>
        <taxon>Sar</taxon>
        <taxon>Alveolata</taxon>
        <taxon>Ciliophora</taxon>
        <taxon>Intramacronucleata</taxon>
        <taxon>Oligohymenophorea</taxon>
        <taxon>Hymenostomatida</taxon>
        <taxon>Tetrahymenina</taxon>
        <taxon>Tetrahymenidae</taxon>
        <taxon>Tetrahymena</taxon>
    </lineage>
</organism>
<dbReference type="KEGG" id="tet:TTHERM_00471870"/>
<dbReference type="GeneID" id="7832267"/>
<dbReference type="RefSeq" id="XP_001033071.2">
    <property type="nucleotide sequence ID" value="XM_001033071.2"/>
</dbReference>
<accession>I7MGQ9</accession>
<name>I7MGQ9_TETTS</name>
<protein>
    <submittedName>
        <fullName evidence="1">Uncharacterized protein</fullName>
    </submittedName>
</protein>
<dbReference type="Proteomes" id="UP000009168">
    <property type="component" value="Unassembled WGS sequence"/>
</dbReference>
<dbReference type="InParanoid" id="I7MGQ9"/>
<evidence type="ECO:0000313" key="1">
    <source>
        <dbReference type="EMBL" id="EAR85408.2"/>
    </source>
</evidence>
<sequence length="354" mass="41072">MASLQQANFMEIEENVSEQSKNEHDINSHFCLQGKIFLCSESLLGKSNCQYCILNTFTKLSHSKIDKQQNLHLNFKKNGCCDSQNMDNLIQILSNGSCPENTKIINMIQQIQSQKQYKYISEEESSSSVSGSTNASFPQQCSLSNQKSPFLSISWDNSQRNDQSISIQISSQFQQILDWNAEELQLEMHSLGMLEFSNGFNLRQPLVWLLEQFSQNNINEPNFQSQSPMFAQQLLNSKKQVVNALVQYEIANTNERFYLNVIIKQVESTLGKRYPTRQTKETNKMNVQLQTQQSISMFFNQTNLTKLENLIAQQNRVFSNDEIKFIEKYYYPNLQQSHPQLVKHNQNECSFRFI</sequence>
<evidence type="ECO:0000313" key="2">
    <source>
        <dbReference type="Proteomes" id="UP000009168"/>
    </source>
</evidence>
<proteinExistence type="predicted"/>